<evidence type="ECO:0000256" key="1">
    <source>
        <dbReference type="ARBA" id="ARBA00004370"/>
    </source>
</evidence>
<evidence type="ECO:0000313" key="5">
    <source>
        <dbReference type="EMBL" id="HIU43487.1"/>
    </source>
</evidence>
<feature type="domain" description="PASTA" evidence="4">
    <location>
        <begin position="653"/>
        <end position="720"/>
    </location>
</feature>
<dbReference type="Gene3D" id="3.30.10.20">
    <property type="match status" value="1"/>
</dbReference>
<dbReference type="PROSITE" id="PS51178">
    <property type="entry name" value="PASTA"/>
    <property type="match status" value="2"/>
</dbReference>
<evidence type="ECO:0000256" key="3">
    <source>
        <dbReference type="ARBA" id="ARBA00023136"/>
    </source>
</evidence>
<protein>
    <submittedName>
        <fullName evidence="5">PASTA domain-containing protein</fullName>
    </submittedName>
</protein>
<dbReference type="Gene3D" id="3.90.1310.10">
    <property type="entry name" value="Penicillin-binding protein 2a (Domain 2)"/>
    <property type="match status" value="1"/>
</dbReference>
<feature type="domain" description="PASTA" evidence="4">
    <location>
        <begin position="591"/>
        <end position="651"/>
    </location>
</feature>
<organism evidence="5 6">
    <name type="scientific">Candidatus Ventrousia excrementavium</name>
    <dbReference type="NCBI Taxonomy" id="2840961"/>
    <lineage>
        <taxon>Bacteria</taxon>
        <taxon>Bacillati</taxon>
        <taxon>Bacillota</taxon>
        <taxon>Clostridia</taxon>
        <taxon>Eubacteriales</taxon>
        <taxon>Clostridiaceae</taxon>
        <taxon>Clostridiaceae incertae sedis</taxon>
        <taxon>Candidatus Ventrousia</taxon>
    </lineage>
</organism>
<reference evidence="5" key="2">
    <citation type="journal article" date="2021" name="PeerJ">
        <title>Extensive microbial diversity within the chicken gut microbiome revealed by metagenomics and culture.</title>
        <authorList>
            <person name="Gilroy R."/>
            <person name="Ravi A."/>
            <person name="Getino M."/>
            <person name="Pursley I."/>
            <person name="Horton D.L."/>
            <person name="Alikhan N.F."/>
            <person name="Baker D."/>
            <person name="Gharbi K."/>
            <person name="Hall N."/>
            <person name="Watson M."/>
            <person name="Adriaenssens E.M."/>
            <person name="Foster-Nyarko E."/>
            <person name="Jarju S."/>
            <person name="Secka A."/>
            <person name="Antonio M."/>
            <person name="Oren A."/>
            <person name="Chaudhuri R.R."/>
            <person name="La Ragione R."/>
            <person name="Hildebrand F."/>
            <person name="Pallen M.J."/>
        </authorList>
    </citation>
    <scope>NUCLEOTIDE SEQUENCE</scope>
    <source>
        <strain evidence="5">CHK191-8634</strain>
    </source>
</reference>
<dbReference type="GO" id="GO:0071555">
    <property type="term" value="P:cell wall organization"/>
    <property type="evidence" value="ECO:0007669"/>
    <property type="project" value="TreeGrafter"/>
</dbReference>
<dbReference type="InterPro" id="IPR012338">
    <property type="entry name" value="Beta-lactam/transpept-like"/>
</dbReference>
<comment type="similarity">
    <text evidence="2">Belongs to the transpeptidase family.</text>
</comment>
<dbReference type="Pfam" id="PF03793">
    <property type="entry name" value="PASTA"/>
    <property type="match status" value="2"/>
</dbReference>
<dbReference type="EMBL" id="DVMR01000035">
    <property type="protein sequence ID" value="HIU43487.1"/>
    <property type="molecule type" value="Genomic_DNA"/>
</dbReference>
<dbReference type="GO" id="GO:0005886">
    <property type="term" value="C:plasma membrane"/>
    <property type="evidence" value="ECO:0007669"/>
    <property type="project" value="TreeGrafter"/>
</dbReference>
<dbReference type="SUPFAM" id="SSF54184">
    <property type="entry name" value="Penicillin-binding protein 2x (pbp-2x), c-terminal domain"/>
    <property type="match status" value="2"/>
</dbReference>
<keyword evidence="3" id="KW-0472">Membrane</keyword>
<dbReference type="CDD" id="cd06577">
    <property type="entry name" value="PASTA_pknB"/>
    <property type="match status" value="1"/>
</dbReference>
<dbReference type="SUPFAM" id="SSF56519">
    <property type="entry name" value="Penicillin binding protein dimerisation domain"/>
    <property type="match status" value="1"/>
</dbReference>
<sequence>MIVVASVLGVVCFACVAVRLFYMQVINFDFYQEKALSQQTRDKTLTPVRGTIYDTNMKPLAISASTEMVTLEATKIEDEEQGLLIAETLSELLDMDYDEVLGLVQEKATYAVVKRGVEKEVTDQIREFISENDLNCIYMQPDSTRYYPFGNFLSHVLGFVGTDQQGLSGLEAYYEDELSGTPGRVITATNAAGDEMPFAYEMYYDAEDGNSLVLTIDEVIQHYLEKNLEMALYDNNVQNKVAGIVMDVNTGGILAMATKPDFDPNEPFTIVDPEDQAAVDALTGEERSAKRTEVLNEQWRNKAISDAYDPGSTFKILTTAMALEEKTVSLDSRYYCPGYKTVGKWNISCWKAGGHGSQSLLEAICNSCNPAFIEIGQSLGIETFSQYFEAFGLRQKTGIDLPGEAQGIYFNNMDATDLAVASFGQNFSITPLQLITAVSAVANGGTLLEPYIVKEVIDSDGNIIESHDRTEVRQVISKETSAQVSDMLEQVVSVGTGKNAYVMGYRVAGKTGTSEKKAKELATGVTGLRISSFVAFAPADDPQIAVLVMLDEPNVYPVTGGITVAPVIRRIMEDVLPYLEVEPVYTEEELEQKDVSVPGVVGYERAQAESTLKQNGISYRVEGSGTTITDQIPAAGAVVSSKAEVILYTDGEKPDKLVTVPDLTGMSVENARRTLSNLNLYIRATGAVNSSGGNVVAIKQDVEAEQKVAVGTVITVDFSDLDQRAE</sequence>
<evidence type="ECO:0000256" key="2">
    <source>
        <dbReference type="ARBA" id="ARBA00007171"/>
    </source>
</evidence>
<gene>
    <name evidence="5" type="ORF">IAB67_04235</name>
</gene>
<dbReference type="PANTHER" id="PTHR30627:SF1">
    <property type="entry name" value="PEPTIDOGLYCAN D,D-TRANSPEPTIDASE FTSI"/>
    <property type="match status" value="1"/>
</dbReference>
<comment type="caution">
    <text evidence="5">The sequence shown here is derived from an EMBL/GenBank/DDBJ whole genome shotgun (WGS) entry which is preliminary data.</text>
</comment>
<dbReference type="Pfam" id="PF03717">
    <property type="entry name" value="PBP_dimer"/>
    <property type="match status" value="1"/>
</dbReference>
<evidence type="ECO:0000313" key="6">
    <source>
        <dbReference type="Proteomes" id="UP000824073"/>
    </source>
</evidence>
<proteinExistence type="inferred from homology"/>
<dbReference type="CDD" id="cd06576">
    <property type="entry name" value="PASTA_Pbp2x-like_1"/>
    <property type="match status" value="1"/>
</dbReference>
<dbReference type="AlphaFoldDB" id="A0A9D1IUB0"/>
<evidence type="ECO:0000259" key="4">
    <source>
        <dbReference type="PROSITE" id="PS51178"/>
    </source>
</evidence>
<dbReference type="InterPro" id="IPR001460">
    <property type="entry name" value="PCN-bd_Tpept"/>
</dbReference>
<dbReference type="InterPro" id="IPR005311">
    <property type="entry name" value="PBP_dimer"/>
</dbReference>
<dbReference type="InterPro" id="IPR036138">
    <property type="entry name" value="PBP_dimer_sf"/>
</dbReference>
<accession>A0A9D1IUB0</accession>
<dbReference type="InterPro" id="IPR005543">
    <property type="entry name" value="PASTA_dom"/>
</dbReference>
<dbReference type="SUPFAM" id="SSF56601">
    <property type="entry name" value="beta-lactamase/transpeptidase-like"/>
    <property type="match status" value="1"/>
</dbReference>
<dbReference type="PANTHER" id="PTHR30627">
    <property type="entry name" value="PEPTIDOGLYCAN D,D-TRANSPEPTIDASE"/>
    <property type="match status" value="1"/>
</dbReference>
<reference evidence="5" key="1">
    <citation type="submission" date="2020-10" db="EMBL/GenBank/DDBJ databases">
        <authorList>
            <person name="Gilroy R."/>
        </authorList>
    </citation>
    <scope>NUCLEOTIDE SEQUENCE</scope>
    <source>
        <strain evidence="5">CHK191-8634</strain>
    </source>
</reference>
<dbReference type="GO" id="GO:0008658">
    <property type="term" value="F:penicillin binding"/>
    <property type="evidence" value="ECO:0007669"/>
    <property type="project" value="InterPro"/>
</dbReference>
<dbReference type="SMART" id="SM00740">
    <property type="entry name" value="PASTA"/>
    <property type="match status" value="2"/>
</dbReference>
<dbReference type="Pfam" id="PF00905">
    <property type="entry name" value="Transpeptidase"/>
    <property type="match status" value="1"/>
</dbReference>
<dbReference type="Proteomes" id="UP000824073">
    <property type="component" value="Unassembled WGS sequence"/>
</dbReference>
<name>A0A9D1IUB0_9CLOT</name>
<dbReference type="InterPro" id="IPR050515">
    <property type="entry name" value="Beta-lactam/transpept"/>
</dbReference>
<comment type="subcellular location">
    <subcellularLocation>
        <location evidence="1">Membrane</location>
    </subcellularLocation>
</comment>
<dbReference type="Gene3D" id="3.40.710.10">
    <property type="entry name" value="DD-peptidase/beta-lactamase superfamily"/>
    <property type="match status" value="1"/>
</dbReference>